<proteinExistence type="predicted"/>
<dbReference type="PROSITE" id="PS51186">
    <property type="entry name" value="GNAT"/>
    <property type="match status" value="2"/>
</dbReference>
<accession>A0ABY5L721</accession>
<dbReference type="InterPro" id="IPR016181">
    <property type="entry name" value="Acyl_CoA_acyltransferase"/>
</dbReference>
<dbReference type="RefSeq" id="WP_227570613.1">
    <property type="nucleotide sequence ID" value="NZ_CP101988.1"/>
</dbReference>
<dbReference type="PANTHER" id="PTHR13947:SF37">
    <property type="entry name" value="LD18367P"/>
    <property type="match status" value="1"/>
</dbReference>
<dbReference type="Pfam" id="PF00583">
    <property type="entry name" value="Acetyltransf_1"/>
    <property type="match status" value="2"/>
</dbReference>
<dbReference type="InterPro" id="IPR000182">
    <property type="entry name" value="GNAT_dom"/>
</dbReference>
<protein>
    <submittedName>
        <fullName evidence="3">GNAT family N-acetyltransferase</fullName>
    </submittedName>
</protein>
<dbReference type="PANTHER" id="PTHR13947">
    <property type="entry name" value="GNAT FAMILY N-ACETYLTRANSFERASE"/>
    <property type="match status" value="1"/>
</dbReference>
<feature type="domain" description="N-acetyltransferase" evidence="2">
    <location>
        <begin position="3"/>
        <end position="165"/>
    </location>
</feature>
<dbReference type="EMBL" id="CP101988">
    <property type="protein sequence ID" value="UUI76373.1"/>
    <property type="molecule type" value="Genomic_DNA"/>
</dbReference>
<dbReference type="CDD" id="cd04301">
    <property type="entry name" value="NAT_SF"/>
    <property type="match status" value="2"/>
</dbReference>
<dbReference type="InterPro" id="IPR050769">
    <property type="entry name" value="NAT_camello-type"/>
</dbReference>
<evidence type="ECO:0000256" key="1">
    <source>
        <dbReference type="ARBA" id="ARBA00022679"/>
    </source>
</evidence>
<dbReference type="Gene3D" id="3.40.630.30">
    <property type="match status" value="2"/>
</dbReference>
<evidence type="ECO:0000259" key="2">
    <source>
        <dbReference type="PROSITE" id="PS51186"/>
    </source>
</evidence>
<reference evidence="3 4" key="1">
    <citation type="submission" date="2022-07" db="EMBL/GenBank/DDBJ databases">
        <title>Novel species in genus cellulomonas.</title>
        <authorList>
            <person name="Ye L."/>
        </authorList>
    </citation>
    <scope>NUCLEOTIDE SEQUENCE [LARGE SCALE GENOMIC DNA]</scope>
    <source>
        <strain evidence="4">zg-Y338</strain>
    </source>
</reference>
<organism evidence="3 4">
    <name type="scientific">Cellulomonas chengniuliangii</name>
    <dbReference type="NCBI Taxonomy" id="2968084"/>
    <lineage>
        <taxon>Bacteria</taxon>
        <taxon>Bacillati</taxon>
        <taxon>Actinomycetota</taxon>
        <taxon>Actinomycetes</taxon>
        <taxon>Micrococcales</taxon>
        <taxon>Cellulomonadaceae</taxon>
        <taxon>Cellulomonas</taxon>
    </lineage>
</organism>
<name>A0ABY5L721_9CELL</name>
<keyword evidence="1" id="KW-0808">Transferase</keyword>
<evidence type="ECO:0000313" key="3">
    <source>
        <dbReference type="EMBL" id="UUI76373.1"/>
    </source>
</evidence>
<dbReference type="Proteomes" id="UP001316189">
    <property type="component" value="Chromosome"/>
</dbReference>
<feature type="domain" description="N-acetyltransferase" evidence="2">
    <location>
        <begin position="169"/>
        <end position="327"/>
    </location>
</feature>
<keyword evidence="4" id="KW-1185">Reference proteome</keyword>
<dbReference type="SUPFAM" id="SSF55729">
    <property type="entry name" value="Acyl-CoA N-acyltransferases (Nat)"/>
    <property type="match status" value="2"/>
</dbReference>
<gene>
    <name evidence="3" type="ORF">NP064_05620</name>
</gene>
<evidence type="ECO:0000313" key="4">
    <source>
        <dbReference type="Proteomes" id="UP001316189"/>
    </source>
</evidence>
<sequence length="339" mass="36388">MGIEIRAARIDEHPAVGRLTERGFATGAYGPTTNPDRLRALHDAAGRAAAGELLVAVDGGDLLGTASLVRAGTAHSREAQDGEAELRLLAVAPEGRGRGVGAALALESLARARDWGMRAVVLDTGPANAASQRLYERLGFVREQQRETTMVDGVGRLVVYRYDFAREGVLVRLVAAHEHDRVAELTVAAYSHDYEISERYRGMLEDVATRAREHQVWVAQDLATGALLGAVTTPRPGARLSVVAREGELGLRHLAVDPGARGRGIGALLTRHAIDLARERGLRRVVLNSGEHMAPAHRLYARLGFARLPDREERVFEGGLLLAFGIDVPVEAGAPPSQG</sequence>